<protein>
    <submittedName>
        <fullName evidence="3">Uncharacterized protein LOC107881166</fullName>
    </submittedName>
</protein>
<sequence>MVTIFKSYGLWTLVEKGITIPNLKKKKLAEELLAKQDDEKMVAILMKDAKALRMIQNAFSDQIFPHIANIDSAKMKANYANQVGVTGNLFYANSTISETGVNGEWYIDSGCSNHMTGDRKLLADIRINVIGKVQMPTGELVNVVGRSNLVIDTSKVRKYIKEVMYLPRLKENLLSVGQMDEHGYYLLFGGKMCSIFDNA</sequence>
<dbReference type="InterPro" id="IPR054722">
    <property type="entry name" value="PolX-like_BBD"/>
</dbReference>
<evidence type="ECO:0000313" key="2">
    <source>
        <dbReference type="Proteomes" id="UP000694861"/>
    </source>
</evidence>
<reference evidence="2" key="1">
    <citation type="journal article" date="2012" name="Nat. Commun.">
        <title>The genome of Prunus mume.</title>
        <authorList>
            <person name="Zhang Q."/>
            <person name="Chen W."/>
            <person name="Sun L."/>
            <person name="Zhao F."/>
            <person name="Huang B."/>
            <person name="Yang W."/>
            <person name="Tao Y."/>
            <person name="Wang J."/>
            <person name="Yuan Z."/>
            <person name="Fan G."/>
            <person name="Xing Z."/>
            <person name="Han C."/>
            <person name="Pan H."/>
            <person name="Zhong X."/>
            <person name="Shi W."/>
            <person name="Liang X."/>
            <person name="Du D."/>
            <person name="Sun F."/>
            <person name="Xu Z."/>
            <person name="Hao R."/>
            <person name="Lv T."/>
            <person name="Lv Y."/>
            <person name="Zheng Z."/>
            <person name="Sun M."/>
            <person name="Luo L."/>
            <person name="Cai M."/>
            <person name="Gao Y."/>
            <person name="Wang J."/>
            <person name="Yin Y."/>
            <person name="Xu X."/>
            <person name="Cheng T."/>
            <person name="Wang J."/>
        </authorList>
    </citation>
    <scope>NUCLEOTIDE SEQUENCE [LARGE SCALE GENOMIC DNA]</scope>
</reference>
<dbReference type="GeneID" id="107881166"/>
<name>A0ABM1LQU9_PRUMU</name>
<dbReference type="Proteomes" id="UP000694861">
    <property type="component" value="Linkage group LG5"/>
</dbReference>
<feature type="domain" description="Retrovirus-related Pol polyprotein from transposon TNT 1-94-like beta-barrel" evidence="1">
    <location>
        <begin position="105"/>
        <end position="184"/>
    </location>
</feature>
<accession>A0ABM1LQU9</accession>
<keyword evidence="2" id="KW-1185">Reference proteome</keyword>
<dbReference type="RefSeq" id="XP_016649776.1">
    <property type="nucleotide sequence ID" value="XM_016794290.1"/>
</dbReference>
<gene>
    <name evidence="3" type="primary">LOC107881166</name>
</gene>
<proteinExistence type="predicted"/>
<dbReference type="Pfam" id="PF22936">
    <property type="entry name" value="Pol_BBD"/>
    <property type="match status" value="1"/>
</dbReference>
<evidence type="ECO:0000313" key="3">
    <source>
        <dbReference type="RefSeq" id="XP_016649776.1"/>
    </source>
</evidence>
<evidence type="ECO:0000259" key="1">
    <source>
        <dbReference type="Pfam" id="PF22936"/>
    </source>
</evidence>
<reference evidence="3" key="2">
    <citation type="submission" date="2025-08" db="UniProtKB">
        <authorList>
            <consortium name="RefSeq"/>
        </authorList>
    </citation>
    <scope>IDENTIFICATION</scope>
</reference>
<organism evidence="2 3">
    <name type="scientific">Prunus mume</name>
    <name type="common">Japanese apricot</name>
    <name type="synonym">Armeniaca mume</name>
    <dbReference type="NCBI Taxonomy" id="102107"/>
    <lineage>
        <taxon>Eukaryota</taxon>
        <taxon>Viridiplantae</taxon>
        <taxon>Streptophyta</taxon>
        <taxon>Embryophyta</taxon>
        <taxon>Tracheophyta</taxon>
        <taxon>Spermatophyta</taxon>
        <taxon>Magnoliopsida</taxon>
        <taxon>eudicotyledons</taxon>
        <taxon>Gunneridae</taxon>
        <taxon>Pentapetalae</taxon>
        <taxon>rosids</taxon>
        <taxon>fabids</taxon>
        <taxon>Rosales</taxon>
        <taxon>Rosaceae</taxon>
        <taxon>Amygdaloideae</taxon>
        <taxon>Amygdaleae</taxon>
        <taxon>Prunus</taxon>
    </lineage>
</organism>